<feature type="signal peptide" evidence="11">
    <location>
        <begin position="1"/>
        <end position="21"/>
    </location>
</feature>
<dbReference type="GO" id="GO:0098552">
    <property type="term" value="C:side of membrane"/>
    <property type="evidence" value="ECO:0007669"/>
    <property type="project" value="UniProtKB-KW"/>
</dbReference>
<keyword evidence="4" id="KW-0336">GPI-anchor</keyword>
<evidence type="ECO:0000259" key="13">
    <source>
        <dbReference type="Pfam" id="PF13206"/>
    </source>
</evidence>
<proteinExistence type="predicted"/>
<evidence type="ECO:0000256" key="2">
    <source>
        <dbReference type="ARBA" id="ARBA00004609"/>
    </source>
</evidence>
<keyword evidence="7" id="KW-0325">Glycoprotein</keyword>
<reference evidence="14" key="1">
    <citation type="submission" date="2013-02" db="EMBL/GenBank/DDBJ databases">
        <authorList>
            <person name="Cross G.A.M."/>
            <person name="Kim H.-S."/>
            <person name="Wickstead B."/>
        </authorList>
    </citation>
    <scope>NUCLEOTIDE SEQUENCE</scope>
    <source>
        <strain evidence="14">Lister 427</strain>
    </source>
</reference>
<dbReference type="InterPro" id="IPR025932">
    <property type="entry name" value="Trypano_VSG_B_N_dom"/>
</dbReference>
<feature type="domain" description="Trypanosome variant surface glycoprotein B-type N-terminal" evidence="13">
    <location>
        <begin position="11"/>
        <end position="357"/>
    </location>
</feature>
<evidence type="ECO:0000256" key="6">
    <source>
        <dbReference type="ARBA" id="ARBA00023136"/>
    </source>
</evidence>
<comment type="subcellular location">
    <subcellularLocation>
        <location evidence="2">Cell membrane</location>
        <topology evidence="2">Lipid-anchor</topology>
        <topology evidence="2">GPI-anchor</topology>
    </subcellularLocation>
</comment>
<keyword evidence="10" id="KW-0812">Transmembrane</keyword>
<evidence type="ECO:0000259" key="12">
    <source>
        <dbReference type="Pfam" id="PF10659"/>
    </source>
</evidence>
<evidence type="ECO:0000256" key="11">
    <source>
        <dbReference type="SAM" id="SignalP"/>
    </source>
</evidence>
<evidence type="ECO:0000256" key="4">
    <source>
        <dbReference type="ARBA" id="ARBA00022622"/>
    </source>
</evidence>
<keyword evidence="3" id="KW-1003">Cell membrane</keyword>
<evidence type="ECO:0000256" key="8">
    <source>
        <dbReference type="ARBA" id="ARBA00023288"/>
    </source>
</evidence>
<dbReference type="GO" id="GO:0005886">
    <property type="term" value="C:plasma membrane"/>
    <property type="evidence" value="ECO:0007669"/>
    <property type="project" value="UniProtKB-SubCell"/>
</dbReference>
<evidence type="ECO:0000256" key="5">
    <source>
        <dbReference type="ARBA" id="ARBA00022729"/>
    </source>
</evidence>
<keyword evidence="5 11" id="KW-0732">Signal</keyword>
<evidence type="ECO:0000313" key="14">
    <source>
        <dbReference type="EMBL" id="AGH61257.1"/>
    </source>
</evidence>
<feature type="domain" description="Trypanosome variant surface glycoprotein C-terminal" evidence="12">
    <location>
        <begin position="391"/>
        <end position="504"/>
    </location>
</feature>
<reference evidence="14" key="2">
    <citation type="journal article" date="2014" name="Mol. Biochem. Parasitol.">
        <title>Capturing the variant surface glycoprotein repertoire (the VSGnome) of Trypanosoma brucei Lister 427.</title>
        <authorList>
            <person name="Cross G.A."/>
            <person name="Kim H.S."/>
            <person name="Wickstead B."/>
        </authorList>
    </citation>
    <scope>NUCLEOTIDE SEQUENCE</scope>
    <source>
        <strain evidence="14">Lister 427</strain>
    </source>
</reference>
<dbReference type="Pfam" id="PF10659">
    <property type="entry name" value="Trypan_glycop_C"/>
    <property type="match status" value="1"/>
</dbReference>
<feature type="chain" id="PRO_5004058077" evidence="11">
    <location>
        <begin position="22"/>
        <end position="527"/>
    </location>
</feature>
<organism evidence="14">
    <name type="scientific">Trypanosoma brucei</name>
    <dbReference type="NCBI Taxonomy" id="5691"/>
    <lineage>
        <taxon>Eukaryota</taxon>
        <taxon>Discoba</taxon>
        <taxon>Euglenozoa</taxon>
        <taxon>Kinetoplastea</taxon>
        <taxon>Metakinetoplastina</taxon>
        <taxon>Trypanosomatida</taxon>
        <taxon>Trypanosomatidae</taxon>
        <taxon>Trypanosoma</taxon>
    </lineage>
</organism>
<feature type="region of interest" description="Disordered" evidence="9">
    <location>
        <begin position="414"/>
        <end position="456"/>
    </location>
</feature>
<feature type="compositionally biased region" description="Low complexity" evidence="9">
    <location>
        <begin position="427"/>
        <end position="447"/>
    </location>
</feature>
<evidence type="ECO:0000256" key="1">
    <source>
        <dbReference type="ARBA" id="ARBA00002523"/>
    </source>
</evidence>
<evidence type="ECO:0000256" key="7">
    <source>
        <dbReference type="ARBA" id="ARBA00023180"/>
    </source>
</evidence>
<comment type="function">
    <text evidence="1">VSG forms a coat on the surface of the parasite. The trypanosome evades the immune response of the host by expressing a series of antigenically distinct VSGs from an estimated 1000 VSG genes.</text>
</comment>
<dbReference type="VEuPathDB" id="TriTrypDB:Tb427_000628500"/>
<dbReference type="Pfam" id="PF13206">
    <property type="entry name" value="VSG_B"/>
    <property type="match status" value="1"/>
</dbReference>
<accession>M4T2E0</accession>
<keyword evidence="10" id="KW-1133">Transmembrane helix</keyword>
<dbReference type="VEuPathDB" id="TriTrypDB:Tb1125.Tb10.v4.0189"/>
<dbReference type="AlphaFoldDB" id="M4T2E0"/>
<dbReference type="InterPro" id="IPR019609">
    <property type="entry name" value="Variant_surf_glycoprt_trypan_C"/>
</dbReference>
<evidence type="ECO:0000256" key="10">
    <source>
        <dbReference type="SAM" id="Phobius"/>
    </source>
</evidence>
<dbReference type="VEuPathDB" id="TriTrypDB:Tb11.v5.0138"/>
<keyword evidence="8" id="KW-0449">Lipoprotein</keyword>
<dbReference type="EMBL" id="KC613826">
    <property type="protein sequence ID" value="AGH61257.1"/>
    <property type="molecule type" value="Genomic_DNA"/>
</dbReference>
<name>M4T2E0_9TRYP</name>
<dbReference type="VEuPathDB" id="TriTrypDB:Tb427_000628600"/>
<keyword evidence="6 10" id="KW-0472">Membrane</keyword>
<protein>
    <submittedName>
        <fullName evidence="14">Variant surface glycoprotein 803</fullName>
    </submittedName>
</protein>
<evidence type="ECO:0000256" key="3">
    <source>
        <dbReference type="ARBA" id="ARBA00022475"/>
    </source>
</evidence>
<feature type="transmembrane region" description="Helical" evidence="10">
    <location>
        <begin position="494"/>
        <end position="513"/>
    </location>
</feature>
<feature type="region of interest" description="Disordered" evidence="9">
    <location>
        <begin position="378"/>
        <end position="402"/>
    </location>
</feature>
<sequence length="527" mass="57914">MSKWRVFFSLFLVINTRDGGATDNGKSARQYYTLCEIYSSALKLTSQTYPALGDSSDYNNILDYNMSVAPQSWQLLFADQTDSNTWEKKKSELQAKDSKINWEKDWETWRKAKTAVDDKNSQWTKLTGNGPRPKPDSIAAKQIRALSRQARAILRTVQEEPTQDSKPLTVEIKAQLMAALCASKAAWDDGKTKCTMTAPTAAKSSNCGDNEAGQSVLTDMVCLCQTRSNGECMQTGATQSLENGSGSGQTGGLQELIENCPSAADTGDTLEQLKTAVAAFMSMVGEGKEVDGAVIFGGTVTTNCANALSACVDYKNHFKKNSKGFAAIPWLSKLRTAISYQQRYEQHQAEQRSAKRRFQEISDSIHSLYTEPETAQIAEQPKQPLMTAPKCKPQNTTPSECPETECDYDANAADGKKCKPKKAEGQTNAAGTGETAKEGAAATGCAKHGNDKTAFENDKTGDKQNCAFRKGKDNEPDLEKEMCRNVSFLVNKKLALIAATFVVLVVFQVFLNYRCIWKTLSNFLFLR</sequence>
<evidence type="ECO:0000256" key="9">
    <source>
        <dbReference type="SAM" id="MobiDB-lite"/>
    </source>
</evidence>
<dbReference type="VEuPathDB" id="TriTrypDB:Tb427_000628700"/>
<feature type="compositionally biased region" description="Basic and acidic residues" evidence="9">
    <location>
        <begin position="414"/>
        <end position="424"/>
    </location>
</feature>